<name>A0ABT7C4B6_9MICO</name>
<proteinExistence type="predicted"/>
<reference evidence="1" key="1">
    <citation type="submission" date="2018-03" db="EMBL/GenBank/DDBJ databases">
        <authorList>
            <person name="Nunes O.C."/>
            <person name="Lopes A.R."/>
            <person name="Froufe H."/>
            <person name="Munoz-Merida A."/>
            <person name="Barroso C."/>
            <person name="Egas C."/>
        </authorList>
    </citation>
    <scope>NUCLEOTIDE SEQUENCE</scope>
    <source>
        <strain evidence="1">ON4</strain>
    </source>
</reference>
<gene>
    <name evidence="1" type="ORF">C7K25_01520</name>
</gene>
<organism evidence="1 2">
    <name type="scientific">Gulosibacter molinativorax</name>
    <dbReference type="NCBI Taxonomy" id="256821"/>
    <lineage>
        <taxon>Bacteria</taxon>
        <taxon>Bacillati</taxon>
        <taxon>Actinomycetota</taxon>
        <taxon>Actinomycetes</taxon>
        <taxon>Micrococcales</taxon>
        <taxon>Microbacteriaceae</taxon>
        <taxon>Gulosibacter</taxon>
    </lineage>
</organism>
<protein>
    <submittedName>
        <fullName evidence="1">Uncharacterized protein</fullName>
    </submittedName>
</protein>
<evidence type="ECO:0000313" key="2">
    <source>
        <dbReference type="Proteomes" id="UP001170379"/>
    </source>
</evidence>
<reference evidence="1" key="2">
    <citation type="journal article" date="2022" name="Sci. Rep.">
        <title>In silico prediction of the enzymes involved in the degradation of the herbicide molinate by Gulosibacter molinativorax ON4T.</title>
        <authorList>
            <person name="Lopes A.R."/>
            <person name="Bunin E."/>
            <person name="Viana A.T."/>
            <person name="Froufe H."/>
            <person name="Munoz-Merida A."/>
            <person name="Pinho D."/>
            <person name="Figueiredo J."/>
            <person name="Barroso C."/>
            <person name="Vaz-Moreira I."/>
            <person name="Bellanger X."/>
            <person name="Egas C."/>
            <person name="Nunes O.C."/>
        </authorList>
    </citation>
    <scope>NUCLEOTIDE SEQUENCE</scope>
    <source>
        <strain evidence="1">ON4</strain>
    </source>
</reference>
<comment type="caution">
    <text evidence="1">The sequence shown here is derived from an EMBL/GenBank/DDBJ whole genome shotgun (WGS) entry which is preliminary data.</text>
</comment>
<dbReference type="EMBL" id="PXVD01000002">
    <property type="protein sequence ID" value="MDJ1370059.1"/>
    <property type="molecule type" value="Genomic_DNA"/>
</dbReference>
<keyword evidence="2" id="KW-1185">Reference proteome</keyword>
<sequence length="163" mass="18419">MIAPGQDSVHVRDTGHDSVEVTGMSVQDVEYAVNVVRRFDEERIRARKVLETHLLEMQRDTPLVSEATQLQLQRTAELRTQLLQSEGAEDYESLAQLRGSQESSARTWVSRMRQRHELFTVEVRGHTLIPRVQLTAKGGSDPLIAELIRPLAHVGLDGWGIWA</sequence>
<dbReference type="Proteomes" id="UP001170379">
    <property type="component" value="Unassembled WGS sequence"/>
</dbReference>
<accession>A0ABT7C4B6</accession>
<evidence type="ECO:0000313" key="1">
    <source>
        <dbReference type="EMBL" id="MDJ1370059.1"/>
    </source>
</evidence>